<sequence length="628" mass="70874">MLNKKNYVLWSSRLLRYANSRPNEKLIYNSIINGPYCRRMIPDPSDQSRKVPVNETFQEQTDNEVTEKELKQVEADDQAIQTILLSLPEEIYATIDSYETAQEIWQKEVDDLRAKRLAKTHDPLAFIANSNNPFNYPMFHLDQPSSNTTTAINMALVLMAKAFKLNYSTPTNNNQQQPENFIKPTQQTDCTTGNQNGLIVVPRIASQNPNRNGNVVAALAKGNENKNNGIQLQPEEFDLMVVAADLDEIEEVNANCILMANLQQALTSGTQTDKAPVYDSDGSAKAEAIVTACYTQNRSIIHHRFNKTPYELINGRKSDISFLHVFRALCYPKNDREDIQKLGAKGDIGFFIGYSVDSCAYRVYNRWTKKIIGTINVTFDELSAMAFEQSSSKPRLQGMTFRQISSRLHLTYASSTITTQQPIERELDLLFRAMYDDYIGGQPSAAPRTTPAAQALLVRQTPTPSTTTANVKEAMTDPAWIELMLEELLQFKRLDTRLVVRGYRQKEGTEFEESFAPVTRIEAIRIFLAYAAHKSFNVFQMDVKTAFFHGTLKEDAPGIVPATCLCARYQAKPIEKHFKKGKRIFRYLRGTINMGLLCIKDSSFELTGFSDAEYVGCKDTFKSTSGGT</sequence>
<name>A0A699GNU0_TANCI</name>
<dbReference type="Pfam" id="PF07727">
    <property type="entry name" value="RVT_2"/>
    <property type="match status" value="1"/>
</dbReference>
<protein>
    <submittedName>
        <fullName evidence="3">Retrovirus-related Pol polyprotein from transposon TNT 1-94</fullName>
    </submittedName>
</protein>
<feature type="domain" description="Reverse transcriptase Ty1/copia-type" evidence="1">
    <location>
        <begin position="490"/>
        <end position="555"/>
    </location>
</feature>
<organism evidence="3">
    <name type="scientific">Tanacetum cinerariifolium</name>
    <name type="common">Dalmatian daisy</name>
    <name type="synonym">Chrysanthemum cinerariifolium</name>
    <dbReference type="NCBI Taxonomy" id="118510"/>
    <lineage>
        <taxon>Eukaryota</taxon>
        <taxon>Viridiplantae</taxon>
        <taxon>Streptophyta</taxon>
        <taxon>Embryophyta</taxon>
        <taxon>Tracheophyta</taxon>
        <taxon>Spermatophyta</taxon>
        <taxon>Magnoliopsida</taxon>
        <taxon>eudicotyledons</taxon>
        <taxon>Gunneridae</taxon>
        <taxon>Pentapetalae</taxon>
        <taxon>asterids</taxon>
        <taxon>campanulids</taxon>
        <taxon>Asterales</taxon>
        <taxon>Asteraceae</taxon>
        <taxon>Asteroideae</taxon>
        <taxon>Anthemideae</taxon>
        <taxon>Anthemidinae</taxon>
        <taxon>Tanacetum</taxon>
    </lineage>
</organism>
<dbReference type="EMBL" id="BKCJ010026556">
    <property type="protein sequence ID" value="GEV54142.1"/>
    <property type="molecule type" value="Genomic_DNA"/>
</dbReference>
<dbReference type="AlphaFoldDB" id="A0A699GNU0"/>
<reference evidence="3" key="1">
    <citation type="journal article" date="2019" name="Sci. Rep.">
        <title>Draft genome of Tanacetum cinerariifolium, the natural source of mosquito coil.</title>
        <authorList>
            <person name="Yamashiro T."/>
            <person name="Shiraishi A."/>
            <person name="Satake H."/>
            <person name="Nakayama K."/>
        </authorList>
    </citation>
    <scope>NUCLEOTIDE SEQUENCE</scope>
</reference>
<dbReference type="InterPro" id="IPR057670">
    <property type="entry name" value="SH3_retrovirus"/>
</dbReference>
<evidence type="ECO:0000313" key="3">
    <source>
        <dbReference type="EMBL" id="GEV54142.1"/>
    </source>
</evidence>
<comment type="caution">
    <text evidence="3">The sequence shown here is derived from an EMBL/GenBank/DDBJ whole genome shotgun (WGS) entry which is preliminary data.</text>
</comment>
<dbReference type="PANTHER" id="PTHR11439:SF509">
    <property type="entry name" value="RNA-DIRECTED DNA POLYMERASE"/>
    <property type="match status" value="1"/>
</dbReference>
<feature type="domain" description="Retroviral polymerase SH3-like" evidence="2">
    <location>
        <begin position="329"/>
        <end position="390"/>
    </location>
</feature>
<accession>A0A699GNU0</accession>
<evidence type="ECO:0000259" key="1">
    <source>
        <dbReference type="Pfam" id="PF07727"/>
    </source>
</evidence>
<dbReference type="PANTHER" id="PTHR11439">
    <property type="entry name" value="GAG-POL-RELATED RETROTRANSPOSON"/>
    <property type="match status" value="1"/>
</dbReference>
<evidence type="ECO:0000259" key="2">
    <source>
        <dbReference type="Pfam" id="PF25597"/>
    </source>
</evidence>
<gene>
    <name evidence="3" type="ORF">Tci_126119</name>
</gene>
<dbReference type="InterPro" id="IPR013103">
    <property type="entry name" value="RVT_2"/>
</dbReference>
<proteinExistence type="predicted"/>
<dbReference type="Pfam" id="PF25597">
    <property type="entry name" value="SH3_retrovirus"/>
    <property type="match status" value="1"/>
</dbReference>